<dbReference type="OrthoDB" id="3460651at2"/>
<dbReference type="InterPro" id="IPR036388">
    <property type="entry name" value="WH-like_DNA-bd_sf"/>
</dbReference>
<organism evidence="5 6">
    <name type="scientific">Actinacidiphila yanglinensis</name>
    <dbReference type="NCBI Taxonomy" id="310779"/>
    <lineage>
        <taxon>Bacteria</taxon>
        <taxon>Bacillati</taxon>
        <taxon>Actinomycetota</taxon>
        <taxon>Actinomycetes</taxon>
        <taxon>Kitasatosporales</taxon>
        <taxon>Streptomycetaceae</taxon>
        <taxon>Actinacidiphila</taxon>
    </lineage>
</organism>
<dbReference type="GO" id="GO:0003677">
    <property type="term" value="F:DNA binding"/>
    <property type="evidence" value="ECO:0007669"/>
    <property type="project" value="UniProtKB-KW"/>
</dbReference>
<keyword evidence="2" id="KW-0238">DNA-binding</keyword>
<dbReference type="AlphaFoldDB" id="A0A1H6B4A9"/>
<dbReference type="PROSITE" id="PS50987">
    <property type="entry name" value="HTH_ARSR_2"/>
    <property type="match status" value="1"/>
</dbReference>
<evidence type="ECO:0000313" key="5">
    <source>
        <dbReference type="EMBL" id="SEG55689.1"/>
    </source>
</evidence>
<keyword evidence="3" id="KW-0804">Transcription</keyword>
<dbReference type="Pfam" id="PF01022">
    <property type="entry name" value="HTH_5"/>
    <property type="match status" value="1"/>
</dbReference>
<dbReference type="PANTHER" id="PTHR43132:SF8">
    <property type="entry name" value="HTH-TYPE TRANSCRIPTIONAL REGULATOR KMTR"/>
    <property type="match status" value="1"/>
</dbReference>
<proteinExistence type="predicted"/>
<dbReference type="Gene3D" id="1.10.10.10">
    <property type="entry name" value="Winged helix-like DNA-binding domain superfamily/Winged helix DNA-binding domain"/>
    <property type="match status" value="1"/>
</dbReference>
<dbReference type="RefSeq" id="WP_103886493.1">
    <property type="nucleotide sequence ID" value="NZ_FNVU01000006.1"/>
</dbReference>
<feature type="domain" description="HTH arsR-type" evidence="4">
    <location>
        <begin position="246"/>
        <end position="328"/>
    </location>
</feature>
<keyword evidence="1" id="KW-0805">Transcription regulation</keyword>
<dbReference type="GO" id="GO:0003700">
    <property type="term" value="F:DNA-binding transcription factor activity"/>
    <property type="evidence" value="ECO:0007669"/>
    <property type="project" value="InterPro"/>
</dbReference>
<dbReference type="InterPro" id="IPR011991">
    <property type="entry name" value="ArsR-like_HTH"/>
</dbReference>
<evidence type="ECO:0000259" key="4">
    <source>
        <dbReference type="PROSITE" id="PS50987"/>
    </source>
</evidence>
<dbReference type="CDD" id="cd00090">
    <property type="entry name" value="HTH_ARSR"/>
    <property type="match status" value="1"/>
</dbReference>
<evidence type="ECO:0000313" key="6">
    <source>
        <dbReference type="Proteomes" id="UP000236754"/>
    </source>
</evidence>
<dbReference type="EMBL" id="FNVU01000006">
    <property type="protein sequence ID" value="SEG55689.1"/>
    <property type="molecule type" value="Genomic_DNA"/>
</dbReference>
<evidence type="ECO:0000256" key="2">
    <source>
        <dbReference type="ARBA" id="ARBA00023125"/>
    </source>
</evidence>
<dbReference type="InterPro" id="IPR036390">
    <property type="entry name" value="WH_DNA-bd_sf"/>
</dbReference>
<dbReference type="Proteomes" id="UP000236754">
    <property type="component" value="Unassembled WGS sequence"/>
</dbReference>
<dbReference type="InterPro" id="IPR051011">
    <property type="entry name" value="Metal_resp_trans_reg"/>
</dbReference>
<accession>A0A1H6B4A9</accession>
<dbReference type="PANTHER" id="PTHR43132">
    <property type="entry name" value="ARSENICAL RESISTANCE OPERON REPRESSOR ARSR-RELATED"/>
    <property type="match status" value="1"/>
</dbReference>
<gene>
    <name evidence="5" type="ORF">SAMN05216223_106221</name>
</gene>
<protein>
    <submittedName>
        <fullName evidence="5">Helix-turn-helix domain-containing protein</fullName>
    </submittedName>
</protein>
<dbReference type="InterPro" id="IPR001845">
    <property type="entry name" value="HTH_ArsR_DNA-bd_dom"/>
</dbReference>
<keyword evidence="6" id="KW-1185">Reference proteome</keyword>
<dbReference type="SUPFAM" id="SSF46785">
    <property type="entry name" value="Winged helix' DNA-binding domain"/>
    <property type="match status" value="1"/>
</dbReference>
<sequence length="328" mass="36605">MIRFHLDLADLAATSFACSALHQAVLSLRMWTHPGHYAEQMPLFRRMRPDFERLDTGMLTSLVATNRWVPDFLTPRPTTPWPDFRAELAALRATDPATVPADLERTFLPHDRVLPARLARGTTDPEGVLAEIADALEEYWWQCLAPHWWPRARSVLESDIVYRARTLAERGADGLFGELSNRLHWTEGVLTIRWDRPMMLPDAEVHVAGRGLVLAPTCFARGAVTTIDANALPWISYPARGRATMTENLDPPPSGPALEALLGRPRARLLTLLAEPASTTELAHRLHVSPSAVSQHLAVLHAARLTTRARHGRMVLYARSPLGDELCE</sequence>
<evidence type="ECO:0000256" key="3">
    <source>
        <dbReference type="ARBA" id="ARBA00023163"/>
    </source>
</evidence>
<name>A0A1H6B4A9_9ACTN</name>
<dbReference type="SMART" id="SM00418">
    <property type="entry name" value="HTH_ARSR"/>
    <property type="match status" value="1"/>
</dbReference>
<reference evidence="5 6" key="1">
    <citation type="submission" date="2016-10" db="EMBL/GenBank/DDBJ databases">
        <authorList>
            <person name="de Groot N.N."/>
        </authorList>
    </citation>
    <scope>NUCLEOTIDE SEQUENCE [LARGE SCALE GENOMIC DNA]</scope>
    <source>
        <strain evidence="5 6">CGMCC 4.2023</strain>
    </source>
</reference>
<evidence type="ECO:0000256" key="1">
    <source>
        <dbReference type="ARBA" id="ARBA00023015"/>
    </source>
</evidence>